<dbReference type="AlphaFoldDB" id="A0AAN9F730"/>
<comment type="caution">
    <text evidence="2">The sequence shown here is derived from an EMBL/GenBank/DDBJ whole genome shotgun (WGS) entry which is preliminary data.</text>
</comment>
<proteinExistence type="predicted"/>
<evidence type="ECO:0000256" key="1">
    <source>
        <dbReference type="SAM" id="Coils"/>
    </source>
</evidence>
<gene>
    <name evidence="2" type="ORF">RIF29_19032</name>
</gene>
<name>A0AAN9F730_CROPI</name>
<keyword evidence="1" id="KW-0175">Coiled coil</keyword>
<reference evidence="2 3" key="1">
    <citation type="submission" date="2024-01" db="EMBL/GenBank/DDBJ databases">
        <title>The genomes of 5 underutilized Papilionoideae crops provide insights into root nodulation and disease resistanc.</title>
        <authorList>
            <person name="Yuan L."/>
        </authorList>
    </citation>
    <scope>NUCLEOTIDE SEQUENCE [LARGE SCALE GENOMIC DNA]</scope>
    <source>
        <strain evidence="2">ZHUSHIDOU_FW_LH</strain>
        <tissue evidence="2">Leaf</tissue>
    </source>
</reference>
<organism evidence="2 3">
    <name type="scientific">Crotalaria pallida</name>
    <name type="common">Smooth rattlebox</name>
    <name type="synonym">Crotalaria striata</name>
    <dbReference type="NCBI Taxonomy" id="3830"/>
    <lineage>
        <taxon>Eukaryota</taxon>
        <taxon>Viridiplantae</taxon>
        <taxon>Streptophyta</taxon>
        <taxon>Embryophyta</taxon>
        <taxon>Tracheophyta</taxon>
        <taxon>Spermatophyta</taxon>
        <taxon>Magnoliopsida</taxon>
        <taxon>eudicotyledons</taxon>
        <taxon>Gunneridae</taxon>
        <taxon>Pentapetalae</taxon>
        <taxon>rosids</taxon>
        <taxon>fabids</taxon>
        <taxon>Fabales</taxon>
        <taxon>Fabaceae</taxon>
        <taxon>Papilionoideae</taxon>
        <taxon>50 kb inversion clade</taxon>
        <taxon>genistoids sensu lato</taxon>
        <taxon>core genistoids</taxon>
        <taxon>Crotalarieae</taxon>
        <taxon>Crotalaria</taxon>
    </lineage>
</organism>
<dbReference type="Proteomes" id="UP001372338">
    <property type="component" value="Unassembled WGS sequence"/>
</dbReference>
<feature type="coiled-coil region" evidence="1">
    <location>
        <begin position="9"/>
        <end position="63"/>
    </location>
</feature>
<evidence type="ECO:0000313" key="3">
    <source>
        <dbReference type="Proteomes" id="UP001372338"/>
    </source>
</evidence>
<sequence>MAESKGALCEELRNKRKAFIQKKKDILAKKIELLNDKIVLLNLEETINDLKEDIEDMKMMQQQSSDSSIKVEAVSDARRMKTIFWKVRLHNI</sequence>
<accession>A0AAN9F730</accession>
<evidence type="ECO:0000313" key="2">
    <source>
        <dbReference type="EMBL" id="KAK7266388.1"/>
    </source>
</evidence>
<keyword evidence="3" id="KW-1185">Reference proteome</keyword>
<protein>
    <submittedName>
        <fullName evidence="2">Uncharacterized protein</fullName>
    </submittedName>
</protein>
<dbReference type="EMBL" id="JAYWIO010000004">
    <property type="protein sequence ID" value="KAK7266388.1"/>
    <property type="molecule type" value="Genomic_DNA"/>
</dbReference>